<sequence length="147" mass="15576">MTELEKHVISIFATGCILYFAVINRRLLAAIILSLGKPPSHPGSNDGETIGPPFQSTIEYGDPSEEKFGGGNGSGGGGSFVKCSKCGGPLRAIEPSSSYVSRFMKCDTCQQLYTLIDKSALKIFGTTEEARSSPPPIPKQVSPYSVG</sequence>
<evidence type="ECO:0000259" key="3">
    <source>
        <dbReference type="Pfam" id="PF26040"/>
    </source>
</evidence>
<dbReference type="Proteomes" id="UP000230066">
    <property type="component" value="Unassembled WGS sequence"/>
</dbReference>
<feature type="region of interest" description="Disordered" evidence="1">
    <location>
        <begin position="40"/>
        <end position="75"/>
    </location>
</feature>
<keyword evidence="2" id="KW-0812">Transmembrane</keyword>
<protein>
    <submittedName>
        <fullName evidence="4">ATP-dependent Clp protease ATP-binding subunit ClpX</fullName>
    </submittedName>
</protein>
<accession>A0A4E0REW4</accession>
<dbReference type="GO" id="GO:0005524">
    <property type="term" value="F:ATP binding"/>
    <property type="evidence" value="ECO:0007669"/>
    <property type="project" value="UniProtKB-KW"/>
</dbReference>
<evidence type="ECO:0000313" key="4">
    <source>
        <dbReference type="EMBL" id="THD19807.1"/>
    </source>
</evidence>
<dbReference type="EMBL" id="JXXN02005587">
    <property type="protein sequence ID" value="THD19807.1"/>
    <property type="molecule type" value="Genomic_DNA"/>
</dbReference>
<reference evidence="4" key="1">
    <citation type="submission" date="2019-03" db="EMBL/GenBank/DDBJ databases">
        <title>Improved annotation for the trematode Fasciola hepatica.</title>
        <authorList>
            <person name="Choi Y.-J."/>
            <person name="Martin J."/>
            <person name="Mitreva M."/>
        </authorList>
    </citation>
    <scope>NUCLEOTIDE SEQUENCE [LARGE SCALE GENOMIC DNA]</scope>
</reference>
<keyword evidence="2" id="KW-1133">Transmembrane helix</keyword>
<feature type="region of interest" description="Disordered" evidence="1">
    <location>
        <begin position="127"/>
        <end position="147"/>
    </location>
</feature>
<keyword evidence="4" id="KW-0645">Protease</keyword>
<name>A0A4E0REW4_FASHE</name>
<feature type="domain" description="ATP-dependent clpX-like chaperone zinc ribbon" evidence="3">
    <location>
        <begin position="79"/>
        <end position="118"/>
    </location>
</feature>
<gene>
    <name evidence="4" type="ORF">D915_009210</name>
</gene>
<dbReference type="Pfam" id="PF26040">
    <property type="entry name" value="Zn_ribbon_CLPX_N"/>
    <property type="match status" value="1"/>
</dbReference>
<evidence type="ECO:0000256" key="2">
    <source>
        <dbReference type="SAM" id="Phobius"/>
    </source>
</evidence>
<comment type="caution">
    <text evidence="4">The sequence shown here is derived from an EMBL/GenBank/DDBJ whole genome shotgun (WGS) entry which is preliminary data.</text>
</comment>
<dbReference type="GO" id="GO:0006508">
    <property type="term" value="P:proteolysis"/>
    <property type="evidence" value="ECO:0007669"/>
    <property type="project" value="UniProtKB-KW"/>
</dbReference>
<keyword evidence="5" id="KW-1185">Reference proteome</keyword>
<keyword evidence="4" id="KW-0067">ATP-binding</keyword>
<keyword evidence="2" id="KW-0472">Membrane</keyword>
<proteinExistence type="predicted"/>
<dbReference type="GO" id="GO:0008233">
    <property type="term" value="F:peptidase activity"/>
    <property type="evidence" value="ECO:0007669"/>
    <property type="project" value="UniProtKB-KW"/>
</dbReference>
<feature type="transmembrane region" description="Helical" evidence="2">
    <location>
        <begin position="6"/>
        <end position="23"/>
    </location>
</feature>
<dbReference type="InterPro" id="IPR059067">
    <property type="entry name" value="Znf_ribbon_CLPX-like"/>
</dbReference>
<keyword evidence="4" id="KW-0547">Nucleotide-binding</keyword>
<keyword evidence="4" id="KW-0378">Hydrolase</keyword>
<dbReference type="AlphaFoldDB" id="A0A4E0REW4"/>
<organism evidence="4 5">
    <name type="scientific">Fasciola hepatica</name>
    <name type="common">Liver fluke</name>
    <dbReference type="NCBI Taxonomy" id="6192"/>
    <lineage>
        <taxon>Eukaryota</taxon>
        <taxon>Metazoa</taxon>
        <taxon>Spiralia</taxon>
        <taxon>Lophotrochozoa</taxon>
        <taxon>Platyhelminthes</taxon>
        <taxon>Trematoda</taxon>
        <taxon>Digenea</taxon>
        <taxon>Plagiorchiida</taxon>
        <taxon>Echinostomata</taxon>
        <taxon>Echinostomatoidea</taxon>
        <taxon>Fasciolidae</taxon>
        <taxon>Fasciola</taxon>
    </lineage>
</organism>
<evidence type="ECO:0000313" key="5">
    <source>
        <dbReference type="Proteomes" id="UP000230066"/>
    </source>
</evidence>
<evidence type="ECO:0000256" key="1">
    <source>
        <dbReference type="SAM" id="MobiDB-lite"/>
    </source>
</evidence>